<comment type="caution">
    <text evidence="3">The sequence shown here is derived from an EMBL/GenBank/DDBJ whole genome shotgun (WGS) entry which is preliminary data.</text>
</comment>
<dbReference type="RefSeq" id="XP_047774271.1">
    <property type="nucleotide sequence ID" value="XM_047917779.1"/>
</dbReference>
<dbReference type="Gene3D" id="1.10.510.10">
    <property type="entry name" value="Transferase(Phosphotransferase) domain 1"/>
    <property type="match status" value="1"/>
</dbReference>
<evidence type="ECO:0000256" key="1">
    <source>
        <dbReference type="SAM" id="MobiDB-lite"/>
    </source>
</evidence>
<name>A0ABQ8K2P7_9APHY</name>
<dbReference type="InterPro" id="IPR011009">
    <property type="entry name" value="Kinase-like_dom_sf"/>
</dbReference>
<dbReference type="EMBL" id="JADCUA010000028">
    <property type="protein sequence ID" value="KAH9831024.1"/>
    <property type="molecule type" value="Genomic_DNA"/>
</dbReference>
<keyword evidence="4" id="KW-1185">Reference proteome</keyword>
<proteinExistence type="predicted"/>
<protein>
    <recommendedName>
        <fullName evidence="2">Fungal-type protein kinase domain-containing protein</fullName>
    </recommendedName>
</protein>
<feature type="region of interest" description="Disordered" evidence="1">
    <location>
        <begin position="119"/>
        <end position="163"/>
    </location>
</feature>
<reference evidence="3 4" key="1">
    <citation type="journal article" date="2021" name="Environ. Microbiol.">
        <title>Gene family expansions and transcriptome signatures uncover fungal adaptations to wood decay.</title>
        <authorList>
            <person name="Hage H."/>
            <person name="Miyauchi S."/>
            <person name="Viragh M."/>
            <person name="Drula E."/>
            <person name="Min B."/>
            <person name="Chaduli D."/>
            <person name="Navarro D."/>
            <person name="Favel A."/>
            <person name="Norest M."/>
            <person name="Lesage-Meessen L."/>
            <person name="Balint B."/>
            <person name="Merenyi Z."/>
            <person name="de Eugenio L."/>
            <person name="Morin E."/>
            <person name="Martinez A.T."/>
            <person name="Baldrian P."/>
            <person name="Stursova M."/>
            <person name="Martinez M.J."/>
            <person name="Novotny C."/>
            <person name="Magnuson J.K."/>
            <person name="Spatafora J.W."/>
            <person name="Maurice S."/>
            <person name="Pangilinan J."/>
            <person name="Andreopoulos W."/>
            <person name="LaButti K."/>
            <person name="Hundley H."/>
            <person name="Na H."/>
            <person name="Kuo A."/>
            <person name="Barry K."/>
            <person name="Lipzen A."/>
            <person name="Henrissat B."/>
            <person name="Riley R."/>
            <person name="Ahrendt S."/>
            <person name="Nagy L.G."/>
            <person name="Grigoriev I.V."/>
            <person name="Martin F."/>
            <person name="Rosso M.N."/>
        </authorList>
    </citation>
    <scope>NUCLEOTIDE SEQUENCE [LARGE SCALE GENOMIC DNA]</scope>
    <source>
        <strain evidence="3 4">CIRM-BRFM 1785</strain>
    </source>
</reference>
<dbReference type="Proteomes" id="UP000814176">
    <property type="component" value="Unassembled WGS sequence"/>
</dbReference>
<dbReference type="PANTHER" id="PTHR38248">
    <property type="entry name" value="FUNK1 6"/>
    <property type="match status" value="1"/>
</dbReference>
<evidence type="ECO:0000259" key="2">
    <source>
        <dbReference type="Pfam" id="PF17667"/>
    </source>
</evidence>
<dbReference type="InterPro" id="IPR040976">
    <property type="entry name" value="Pkinase_fungal"/>
</dbReference>
<feature type="compositionally biased region" description="Polar residues" evidence="1">
    <location>
        <begin position="137"/>
        <end position="147"/>
    </location>
</feature>
<dbReference type="GeneID" id="71998511"/>
<sequence length="327" mass="36892">MDLKCSVTKSTEEMGLPRVAMGVIPEEQDLRVCRSIILKRYQHLEAIGSAESFHTVFVHVVRAHHWVYETSKILHGDISINNVMWFIKYGQVIGVLCDWDLAEDHSNGDVRSILPAEAVGASLPPGTSTGEKMAKPSNEQQSQTNAEQVPGPTTVPSEGDYMQKPRYRTGTGPFMALDLLRKGNPPVHKYRHDLESFLYVYVYTAAGYDPTNKIFRPIKQWQLDSLVAIGQAKFWFLADDEENAAVFSSAHEEFKPLLKPGTFLMRLVSLFRALERKMDKIKDVKSNARYLGSAEDVEAKICKAERKRDEMVTYSKFMSILGASEDI</sequence>
<feature type="domain" description="Fungal-type protein kinase" evidence="2">
    <location>
        <begin position="28"/>
        <end position="107"/>
    </location>
</feature>
<dbReference type="Pfam" id="PF17667">
    <property type="entry name" value="Pkinase_fungal"/>
    <property type="match status" value="2"/>
</dbReference>
<dbReference type="PANTHER" id="PTHR38248:SF2">
    <property type="entry name" value="FUNK1 11"/>
    <property type="match status" value="1"/>
</dbReference>
<feature type="domain" description="Fungal-type protein kinase" evidence="2">
    <location>
        <begin position="163"/>
        <end position="203"/>
    </location>
</feature>
<accession>A0ABQ8K2P7</accession>
<evidence type="ECO:0000313" key="3">
    <source>
        <dbReference type="EMBL" id="KAH9831024.1"/>
    </source>
</evidence>
<dbReference type="SUPFAM" id="SSF56112">
    <property type="entry name" value="Protein kinase-like (PK-like)"/>
    <property type="match status" value="1"/>
</dbReference>
<evidence type="ECO:0000313" key="4">
    <source>
        <dbReference type="Proteomes" id="UP000814176"/>
    </source>
</evidence>
<organism evidence="3 4">
    <name type="scientific">Rhodofomes roseus</name>
    <dbReference type="NCBI Taxonomy" id="34475"/>
    <lineage>
        <taxon>Eukaryota</taxon>
        <taxon>Fungi</taxon>
        <taxon>Dikarya</taxon>
        <taxon>Basidiomycota</taxon>
        <taxon>Agaricomycotina</taxon>
        <taxon>Agaricomycetes</taxon>
        <taxon>Polyporales</taxon>
        <taxon>Rhodofomes</taxon>
    </lineage>
</organism>
<gene>
    <name evidence="3" type="ORF">C8Q71DRAFT_318458</name>
</gene>